<comment type="subunit">
    <text evidence="7">Heteromultimer composed of small subunits (RfcS) and large subunits (RfcL).</text>
</comment>
<dbReference type="NCBIfam" id="NF003229">
    <property type="entry name" value="PRK04195.1-5"/>
    <property type="match status" value="1"/>
</dbReference>
<dbReference type="SMART" id="SM00382">
    <property type="entry name" value="AAA"/>
    <property type="match status" value="1"/>
</dbReference>
<keyword evidence="5 7" id="KW-0067">ATP-binding</keyword>
<evidence type="ECO:0000256" key="3">
    <source>
        <dbReference type="ARBA" id="ARBA00022705"/>
    </source>
</evidence>
<evidence type="ECO:0000256" key="5">
    <source>
        <dbReference type="ARBA" id="ARBA00022840"/>
    </source>
</evidence>
<dbReference type="Gene3D" id="3.40.50.300">
    <property type="entry name" value="P-loop containing nucleotide triphosphate hydrolases"/>
    <property type="match status" value="1"/>
</dbReference>
<dbReference type="InterPro" id="IPR027417">
    <property type="entry name" value="P-loop_NTPase"/>
</dbReference>
<dbReference type="InterPro" id="IPR047854">
    <property type="entry name" value="RFC_lid"/>
</dbReference>
<accession>A0A7C3IW85</accession>
<dbReference type="CDD" id="cd00009">
    <property type="entry name" value="AAA"/>
    <property type="match status" value="1"/>
</dbReference>
<gene>
    <name evidence="7" type="primary">rfcL</name>
    <name evidence="9" type="ORF">ENS19_00310</name>
</gene>
<dbReference type="GO" id="GO:0003689">
    <property type="term" value="F:DNA clamp loader activity"/>
    <property type="evidence" value="ECO:0007669"/>
    <property type="project" value="UniProtKB-UniRule"/>
</dbReference>
<evidence type="ECO:0000256" key="2">
    <source>
        <dbReference type="ARBA" id="ARBA00014793"/>
    </source>
</evidence>
<keyword evidence="3 7" id="KW-0235">DNA replication</keyword>
<dbReference type="PRINTS" id="PR00830">
    <property type="entry name" value="ENDOLAPTASE"/>
</dbReference>
<evidence type="ECO:0000313" key="9">
    <source>
        <dbReference type="EMBL" id="HFK19710.1"/>
    </source>
</evidence>
<evidence type="ECO:0000256" key="7">
    <source>
        <dbReference type="HAMAP-Rule" id="MF_01508"/>
    </source>
</evidence>
<comment type="function">
    <text evidence="7">Part of the RFC clamp loader complex which loads the PCNA sliding clamp onto DNA.</text>
</comment>
<sequence>MSRTAKVEPKGMSYLPWTERFKPQTLPEIAGNYSAAEQLLEWAKARIAGKAVKGAALLHGPPGTGKTLAASLVAKALGAELVEMNASDFRTEQLVNEVAGGAALQSSLFGKGGKIIFLDELDGISGREDRGGLGAIVALIRESKYPIIAAVNDPWDPKFRALREACEMIKFRRVARPSVQVQLRKVARLAGISASEEALGKIAEWANGDLRAAINDFQMIAVGKKEVGEGDVGTLYPRLQQKGIFDVMKDVFSAEGCLDAKLAADGADVDIQMLLQWLNENIPVQYQDPAERDFAYTWLSKADVYLSNSSRRQMWDLIPYAVELATGGAAMAKRGAYKFAKYSFPRRISMMGATKEARGIKKELLKEIGRREHVSLRKAASEYFPYIEAMMEGGKGSDLASWVTEG</sequence>
<dbReference type="GO" id="GO:0016887">
    <property type="term" value="F:ATP hydrolysis activity"/>
    <property type="evidence" value="ECO:0007669"/>
    <property type="project" value="InterPro"/>
</dbReference>
<evidence type="ECO:0000256" key="1">
    <source>
        <dbReference type="ARBA" id="ARBA00006878"/>
    </source>
</evidence>
<dbReference type="SUPFAM" id="SSF52540">
    <property type="entry name" value="P-loop containing nucleoside triphosphate hydrolases"/>
    <property type="match status" value="1"/>
</dbReference>
<evidence type="ECO:0000256" key="4">
    <source>
        <dbReference type="ARBA" id="ARBA00022741"/>
    </source>
</evidence>
<dbReference type="EMBL" id="DSTX01000001">
    <property type="protein sequence ID" value="HFK19710.1"/>
    <property type="molecule type" value="Genomic_DNA"/>
</dbReference>
<dbReference type="Pfam" id="PF00004">
    <property type="entry name" value="AAA"/>
    <property type="match status" value="1"/>
</dbReference>
<dbReference type="GO" id="GO:0006260">
    <property type="term" value="P:DNA replication"/>
    <property type="evidence" value="ECO:0007669"/>
    <property type="project" value="UniProtKB-UniRule"/>
</dbReference>
<dbReference type="InterPro" id="IPR003959">
    <property type="entry name" value="ATPase_AAA_core"/>
</dbReference>
<evidence type="ECO:0000259" key="8">
    <source>
        <dbReference type="SMART" id="SM00382"/>
    </source>
</evidence>
<comment type="similarity">
    <text evidence="1 7">Belongs to the activator 1 small subunits family. RfcL subfamily.</text>
</comment>
<dbReference type="GO" id="GO:0005524">
    <property type="term" value="F:ATP binding"/>
    <property type="evidence" value="ECO:0007669"/>
    <property type="project" value="UniProtKB-UniRule"/>
</dbReference>
<dbReference type="AlphaFoldDB" id="A0A7C3IW85"/>
<dbReference type="HAMAP" id="MF_01508">
    <property type="entry name" value="RfcL"/>
    <property type="match status" value="1"/>
</dbReference>
<protein>
    <recommendedName>
        <fullName evidence="2 7">Replication factor C large subunit</fullName>
        <shortName evidence="7">RFC large subunit</shortName>
    </recommendedName>
    <alternativeName>
        <fullName evidence="6 7">Clamp loader large subunit</fullName>
    </alternativeName>
</protein>
<organism evidence="9">
    <name type="scientific">Candidatus Methanomethylicus mesodigestus</name>
    <dbReference type="NCBI Taxonomy" id="1867258"/>
    <lineage>
        <taxon>Archaea</taxon>
        <taxon>Thermoproteota</taxon>
        <taxon>Methanosuratincolia</taxon>
        <taxon>Candidatus Methanomethylicales</taxon>
        <taxon>Candidatus Methanomethylicaceae</taxon>
        <taxon>Candidatus Methanomethylicus</taxon>
    </lineage>
</organism>
<evidence type="ECO:0000256" key="6">
    <source>
        <dbReference type="ARBA" id="ARBA00032141"/>
    </source>
</evidence>
<feature type="domain" description="AAA+ ATPase" evidence="8">
    <location>
        <begin position="52"/>
        <end position="175"/>
    </location>
</feature>
<feature type="binding site" evidence="7">
    <location>
        <begin position="60"/>
        <end position="67"/>
    </location>
    <ligand>
        <name>ATP</name>
        <dbReference type="ChEBI" id="CHEBI:30616"/>
    </ligand>
</feature>
<proteinExistence type="inferred from homology"/>
<dbReference type="InterPro" id="IPR003593">
    <property type="entry name" value="AAA+_ATPase"/>
</dbReference>
<dbReference type="PANTHER" id="PTHR23389">
    <property type="entry name" value="CHROMOSOME TRANSMISSION FIDELITY FACTOR 18"/>
    <property type="match status" value="1"/>
</dbReference>
<comment type="caution">
    <text evidence="9">The sequence shown here is derived from an EMBL/GenBank/DDBJ whole genome shotgun (WGS) entry which is preliminary data.</text>
</comment>
<reference evidence="9" key="1">
    <citation type="journal article" date="2020" name="mSystems">
        <title>Genome- and Community-Level Interaction Insights into Carbon Utilization and Element Cycling Functions of Hydrothermarchaeota in Hydrothermal Sediment.</title>
        <authorList>
            <person name="Zhou Z."/>
            <person name="Liu Y."/>
            <person name="Xu W."/>
            <person name="Pan J."/>
            <person name="Luo Z.H."/>
            <person name="Li M."/>
        </authorList>
    </citation>
    <scope>NUCLEOTIDE SEQUENCE [LARGE SCALE GENOMIC DNA]</scope>
    <source>
        <strain evidence="9">SpSt-468</strain>
    </source>
</reference>
<dbReference type="CDD" id="cd18140">
    <property type="entry name" value="HLD_clamp_RFC"/>
    <property type="match status" value="1"/>
</dbReference>
<name>A0A7C3IW85_9CREN</name>
<dbReference type="PANTHER" id="PTHR23389:SF6">
    <property type="entry name" value="REPLICATION FACTOR C SUBUNIT 1"/>
    <property type="match status" value="1"/>
</dbReference>
<keyword evidence="4 7" id="KW-0547">Nucleotide-binding</keyword>
<dbReference type="Gene3D" id="1.10.8.60">
    <property type="match status" value="1"/>
</dbReference>
<dbReference type="InterPro" id="IPR023935">
    <property type="entry name" value="Rep_factor-C_lsu"/>
</dbReference>